<accession>A0A7S3SDW7</accession>
<feature type="region of interest" description="Disordered" evidence="1">
    <location>
        <begin position="46"/>
        <end position="102"/>
    </location>
</feature>
<feature type="compositionally biased region" description="Basic residues" evidence="1">
    <location>
        <begin position="52"/>
        <end position="66"/>
    </location>
</feature>
<dbReference type="AlphaFoldDB" id="A0A7S3SDW7"/>
<organism evidence="2">
    <name type="scientific">Emiliania huxleyi</name>
    <name type="common">Coccolithophore</name>
    <name type="synonym">Pontosphaera huxleyi</name>
    <dbReference type="NCBI Taxonomy" id="2903"/>
    <lineage>
        <taxon>Eukaryota</taxon>
        <taxon>Haptista</taxon>
        <taxon>Haptophyta</taxon>
        <taxon>Prymnesiophyceae</taxon>
        <taxon>Isochrysidales</taxon>
        <taxon>Noelaerhabdaceae</taxon>
        <taxon>Emiliania</taxon>
    </lineage>
</organism>
<dbReference type="EMBL" id="HBIR01024832">
    <property type="protein sequence ID" value="CAE0551900.1"/>
    <property type="molecule type" value="Transcribed_RNA"/>
</dbReference>
<feature type="compositionally biased region" description="Low complexity" evidence="1">
    <location>
        <begin position="67"/>
        <end position="76"/>
    </location>
</feature>
<evidence type="ECO:0008006" key="3">
    <source>
        <dbReference type="Google" id="ProtNLM"/>
    </source>
</evidence>
<gene>
    <name evidence="2" type="ORF">EHUX00137_LOCUS19057</name>
</gene>
<dbReference type="Gene3D" id="3.10.20.90">
    <property type="entry name" value="Phosphatidylinositol 3-kinase Catalytic Subunit, Chain A, domain 1"/>
    <property type="match status" value="1"/>
</dbReference>
<proteinExistence type="predicted"/>
<evidence type="ECO:0000313" key="2">
    <source>
        <dbReference type="EMBL" id="CAE0551900.1"/>
    </source>
</evidence>
<name>A0A7S3SDW7_EMIHU</name>
<feature type="region of interest" description="Disordered" evidence="1">
    <location>
        <begin position="1"/>
        <end position="27"/>
    </location>
</feature>
<sequence>MQESPSMATLPKKPAKPRETKDAALYAQRQAEYQRLLAVYEQEKAAYDAGQRRRRADKAAAKRHAGKAAAGEAQAPKRAKPEPSSAPSPTVGPTAAAVQAKEPTARQLAAAVVPSSTGGELTMAKLVNRDFGGCVLGSNGDLVDPTDAVRQHPAFAALDPARRAKQNAWSEAVALLAEQAGFLTAPQLYGCGKWCAEGEPDYDREYLPSHREAQLSRLRGHGRPPTAAELAHLRWPHSGWWDDRDRIVLLHEYMLHSPPDGSFQWEHELLRQVCCLWSEGRAPCSRRRAGDKALAGRMHWLDFADDEAPGWRMLGSLPSCPNAHMSFPLSRDLLQRIADRDSVQRVRVDTFLLDVKPSDCARVGLRRCSEASADESTTFLLDVKPSDSIASIRAKIQDKEDIPCPVSLVLGWRIPGRLRRGGMNGDVLLYNLDNGIPPTWRLVDLEDDRILADYISNWTEHARSNDNCPYQGPDPRSYDSEGRWARWRVAEPHVPVLQLRRVYTDEEIKHDRAVVARERAIAARARARRAFADIGCVPVGSWSSWRHSEARALFPSACAYRAAIAAAEAEAAAAEAAAAHMGYRPVWLSTRVACRRYGVSVKVLSDTMGADGLAIDPPLKAEPPPRCCSCDAPLDPEPPPGGLRFGLGERVECFLPCFRELSTRTPSGTVMVRRGVASLDPTFPDRDPEGFRNSSITDTGWRLGTVVALRYSEPLLSRSYLPPMVPYRVLLDSGTYVFAAVDESCVIRKAPVAVRAGWGPVLICAACCAPSACLACGAFDKL</sequence>
<protein>
    <recommendedName>
        <fullName evidence="3">Ubiquitin-like domain-containing protein</fullName>
    </recommendedName>
</protein>
<evidence type="ECO:0000256" key="1">
    <source>
        <dbReference type="SAM" id="MobiDB-lite"/>
    </source>
</evidence>
<reference evidence="2" key="1">
    <citation type="submission" date="2021-01" db="EMBL/GenBank/DDBJ databases">
        <authorList>
            <person name="Corre E."/>
            <person name="Pelletier E."/>
            <person name="Niang G."/>
            <person name="Scheremetjew M."/>
            <person name="Finn R."/>
            <person name="Kale V."/>
            <person name="Holt S."/>
            <person name="Cochrane G."/>
            <person name="Meng A."/>
            <person name="Brown T."/>
            <person name="Cohen L."/>
        </authorList>
    </citation>
    <scope>NUCLEOTIDE SEQUENCE</scope>
    <source>
        <strain evidence="2">379</strain>
    </source>
</reference>